<reference evidence="3 4" key="1">
    <citation type="submission" date="2019-03" db="EMBL/GenBank/DDBJ databases">
        <title>Genomic Encyclopedia of Type Strains, Phase IV (KMG-IV): sequencing the most valuable type-strain genomes for metagenomic binning, comparative biology and taxonomic classification.</title>
        <authorList>
            <person name="Goeker M."/>
        </authorList>
    </citation>
    <scope>NUCLEOTIDE SEQUENCE [LARGE SCALE GENOMIC DNA]</scope>
    <source>
        <strain evidence="3 4">DSM 2132</strain>
    </source>
</reference>
<proteinExistence type="predicted"/>
<dbReference type="Proteomes" id="UP000295399">
    <property type="component" value="Unassembled WGS sequence"/>
</dbReference>
<accession>A0A4R2PFD3</accession>
<dbReference type="Pfam" id="PF01928">
    <property type="entry name" value="CYTH"/>
    <property type="match status" value="1"/>
</dbReference>
<dbReference type="OrthoDB" id="9805588at2"/>
<sequence>MIEIERKFLVAGADWQPARAVTPLCQGYLITGAGRSLRIRQKGEQYLLTFKADHAGAAARYEFEYPVPAEDGRQMLALCERPPIEKHRHLVDHGGHTWEVDVFAGANAGLVLAEVELDAADAALDLPAWVGPEVTDDPRFANAALYEHPFADWGVRYADLLAGAA</sequence>
<evidence type="ECO:0000259" key="2">
    <source>
        <dbReference type="PROSITE" id="PS51707"/>
    </source>
</evidence>
<dbReference type="PIRSF" id="PIRSF016487">
    <property type="entry name" value="CYTH_UCP016487"/>
    <property type="match status" value="1"/>
</dbReference>
<comment type="caution">
    <text evidence="3">The sequence shown here is derived from an EMBL/GenBank/DDBJ whole genome shotgun (WGS) entry which is preliminary data.</text>
</comment>
<protein>
    <submittedName>
        <fullName evidence="3">Adenylate cyclase</fullName>
    </submittedName>
</protein>
<evidence type="ECO:0000313" key="3">
    <source>
        <dbReference type="EMBL" id="TCP33999.1"/>
    </source>
</evidence>
<dbReference type="InterPro" id="IPR033469">
    <property type="entry name" value="CYTH-like_dom_sf"/>
</dbReference>
<dbReference type="EMBL" id="SLXO01000006">
    <property type="protein sequence ID" value="TCP33999.1"/>
    <property type="molecule type" value="Genomic_DNA"/>
</dbReference>
<dbReference type="PANTHER" id="PTHR40114:SF1">
    <property type="entry name" value="SLR0698 PROTEIN"/>
    <property type="match status" value="1"/>
</dbReference>
<feature type="active site" description="Proton acceptor" evidence="1">
    <location>
        <position position="28"/>
    </location>
</feature>
<keyword evidence="4" id="KW-1185">Reference proteome</keyword>
<dbReference type="SUPFAM" id="SSF55154">
    <property type="entry name" value="CYTH-like phosphatases"/>
    <property type="match status" value="1"/>
</dbReference>
<evidence type="ECO:0000313" key="4">
    <source>
        <dbReference type="Proteomes" id="UP000295399"/>
    </source>
</evidence>
<dbReference type="SMART" id="SM01118">
    <property type="entry name" value="CYTH"/>
    <property type="match status" value="1"/>
</dbReference>
<dbReference type="CDD" id="cd07891">
    <property type="entry name" value="CYTH-like_CthTTM-like_1"/>
    <property type="match status" value="1"/>
</dbReference>
<dbReference type="InParanoid" id="A0A4R2PFD3"/>
<dbReference type="InterPro" id="IPR012042">
    <property type="entry name" value="NeuTTM/CthTTM-like"/>
</dbReference>
<name>A0A4R2PFD3_RHOSA</name>
<gene>
    <name evidence="3" type="ORF">EV659_106158</name>
</gene>
<dbReference type="PANTHER" id="PTHR40114">
    <property type="entry name" value="SLR0698 PROTEIN"/>
    <property type="match status" value="1"/>
</dbReference>
<dbReference type="Gene3D" id="2.40.320.10">
    <property type="entry name" value="Hypothetical Protein Pfu-838710-001"/>
    <property type="match status" value="1"/>
</dbReference>
<dbReference type="RefSeq" id="WP_132708661.1">
    <property type="nucleotide sequence ID" value="NZ_JACIGF010000006.1"/>
</dbReference>
<organism evidence="3 4">
    <name type="scientific">Rhodothalassium salexigens DSM 2132</name>
    <dbReference type="NCBI Taxonomy" id="1188247"/>
    <lineage>
        <taxon>Bacteria</taxon>
        <taxon>Pseudomonadati</taxon>
        <taxon>Pseudomonadota</taxon>
        <taxon>Alphaproteobacteria</taxon>
        <taxon>Rhodothalassiales</taxon>
        <taxon>Rhodothalassiaceae</taxon>
        <taxon>Rhodothalassium</taxon>
    </lineage>
</organism>
<dbReference type="AlphaFoldDB" id="A0A4R2PFD3"/>
<dbReference type="PROSITE" id="PS51707">
    <property type="entry name" value="CYTH"/>
    <property type="match status" value="1"/>
</dbReference>
<dbReference type="InterPro" id="IPR023577">
    <property type="entry name" value="CYTH_domain"/>
</dbReference>
<evidence type="ECO:0000256" key="1">
    <source>
        <dbReference type="PIRSR" id="PIRSR016487-1"/>
    </source>
</evidence>
<feature type="domain" description="CYTH" evidence="2">
    <location>
        <begin position="1"/>
        <end position="147"/>
    </location>
</feature>